<proteinExistence type="inferred from homology"/>
<dbReference type="GO" id="GO:0060320">
    <property type="term" value="P:rejection of self pollen"/>
    <property type="evidence" value="ECO:0007669"/>
    <property type="project" value="UniProtKB-KW"/>
</dbReference>
<dbReference type="AlphaFoldDB" id="A0AAW1IKT1"/>
<evidence type="ECO:0000256" key="5">
    <source>
        <dbReference type="ARBA" id="ARBA00022729"/>
    </source>
</evidence>
<keyword evidence="5" id="KW-0732">Signal</keyword>
<evidence type="ECO:0000256" key="2">
    <source>
        <dbReference type="ARBA" id="ARBA00005581"/>
    </source>
</evidence>
<evidence type="ECO:0000313" key="8">
    <source>
        <dbReference type="Proteomes" id="UP001443914"/>
    </source>
</evidence>
<dbReference type="PANTHER" id="PTHR31232">
    <property type="match status" value="1"/>
</dbReference>
<keyword evidence="3 6" id="KW-0713">Self-incompatibility</keyword>
<comment type="subcellular location">
    <subcellularLocation>
        <location evidence="1 6">Secreted</location>
    </subcellularLocation>
</comment>
<reference evidence="7" key="1">
    <citation type="submission" date="2024-03" db="EMBL/GenBank/DDBJ databases">
        <title>WGS assembly of Saponaria officinalis var. Norfolk2.</title>
        <authorList>
            <person name="Jenkins J."/>
            <person name="Shu S."/>
            <person name="Grimwood J."/>
            <person name="Barry K."/>
            <person name="Goodstein D."/>
            <person name="Schmutz J."/>
            <person name="Leebens-Mack J."/>
            <person name="Osbourn A."/>
        </authorList>
    </citation>
    <scope>NUCLEOTIDE SEQUENCE [LARGE SCALE GENOMIC DNA]</scope>
    <source>
        <strain evidence="7">JIC</strain>
    </source>
</reference>
<dbReference type="GO" id="GO:0005576">
    <property type="term" value="C:extracellular region"/>
    <property type="evidence" value="ECO:0007669"/>
    <property type="project" value="UniProtKB-SubCell"/>
</dbReference>
<sequence>MVPTLNHIVKILIITQIIFQMQIKPIIGGSTQLMDSKVHISNGLGPGQPPVRLRCQSKSDDLGTRILQRGQTMNWGFTVNFWGTTLYFCHFYWKDKQISFNVFRAKDEKDTSKLETFWDVREDGFYHRRNNEDWVRKHGWDQ</sequence>
<dbReference type="PANTHER" id="PTHR31232:SF18">
    <property type="entry name" value="S-PROTEIN HOMOLOG"/>
    <property type="match status" value="1"/>
</dbReference>
<comment type="caution">
    <text evidence="7">The sequence shown here is derived from an EMBL/GenBank/DDBJ whole genome shotgun (WGS) entry which is preliminary data.</text>
</comment>
<accession>A0AAW1IKT1</accession>
<evidence type="ECO:0000313" key="7">
    <source>
        <dbReference type="EMBL" id="KAK9690045.1"/>
    </source>
</evidence>
<protein>
    <recommendedName>
        <fullName evidence="6">S-protein homolog</fullName>
    </recommendedName>
</protein>
<organism evidence="7 8">
    <name type="scientific">Saponaria officinalis</name>
    <name type="common">Common soapwort</name>
    <name type="synonym">Lychnis saponaria</name>
    <dbReference type="NCBI Taxonomy" id="3572"/>
    <lineage>
        <taxon>Eukaryota</taxon>
        <taxon>Viridiplantae</taxon>
        <taxon>Streptophyta</taxon>
        <taxon>Embryophyta</taxon>
        <taxon>Tracheophyta</taxon>
        <taxon>Spermatophyta</taxon>
        <taxon>Magnoliopsida</taxon>
        <taxon>eudicotyledons</taxon>
        <taxon>Gunneridae</taxon>
        <taxon>Pentapetalae</taxon>
        <taxon>Caryophyllales</taxon>
        <taxon>Caryophyllaceae</taxon>
        <taxon>Caryophylleae</taxon>
        <taxon>Saponaria</taxon>
    </lineage>
</organism>
<dbReference type="EMBL" id="JBDFQZ010000009">
    <property type="protein sequence ID" value="KAK9690045.1"/>
    <property type="molecule type" value="Genomic_DNA"/>
</dbReference>
<evidence type="ECO:0000256" key="1">
    <source>
        <dbReference type="ARBA" id="ARBA00004613"/>
    </source>
</evidence>
<keyword evidence="8" id="KW-1185">Reference proteome</keyword>
<dbReference type="Proteomes" id="UP001443914">
    <property type="component" value="Unassembled WGS sequence"/>
</dbReference>
<evidence type="ECO:0000256" key="3">
    <source>
        <dbReference type="ARBA" id="ARBA00022471"/>
    </source>
</evidence>
<dbReference type="Pfam" id="PF05938">
    <property type="entry name" value="Self-incomp_S1"/>
    <property type="match status" value="1"/>
</dbReference>
<name>A0AAW1IKT1_SAPOF</name>
<keyword evidence="4 6" id="KW-0964">Secreted</keyword>
<dbReference type="InterPro" id="IPR010264">
    <property type="entry name" value="Self-incomp_S1"/>
</dbReference>
<evidence type="ECO:0000256" key="6">
    <source>
        <dbReference type="RuleBase" id="RU367044"/>
    </source>
</evidence>
<evidence type="ECO:0000256" key="4">
    <source>
        <dbReference type="ARBA" id="ARBA00022525"/>
    </source>
</evidence>
<gene>
    <name evidence="7" type="ORF">RND81_09G100700</name>
</gene>
<comment type="similarity">
    <text evidence="2 6">Belongs to the plant self-incompatibility (S1) protein family.</text>
</comment>